<dbReference type="InterPro" id="IPR053100">
    <property type="entry name" value="Cytochrome_b5-related"/>
</dbReference>
<dbReference type="Pfam" id="PF00173">
    <property type="entry name" value="Cyt-b5"/>
    <property type="match status" value="1"/>
</dbReference>
<keyword evidence="2" id="KW-0479">Metal-binding</keyword>
<feature type="transmembrane region" description="Helical" evidence="6">
    <location>
        <begin position="309"/>
        <end position="329"/>
    </location>
</feature>
<organism evidence="8 9">
    <name type="scientific">Drosophila navojoa</name>
    <name type="common">Fruit fly</name>
    <dbReference type="NCBI Taxonomy" id="7232"/>
    <lineage>
        <taxon>Eukaryota</taxon>
        <taxon>Metazoa</taxon>
        <taxon>Ecdysozoa</taxon>
        <taxon>Arthropoda</taxon>
        <taxon>Hexapoda</taxon>
        <taxon>Insecta</taxon>
        <taxon>Pterygota</taxon>
        <taxon>Neoptera</taxon>
        <taxon>Endopterygota</taxon>
        <taxon>Diptera</taxon>
        <taxon>Brachycera</taxon>
        <taxon>Muscomorpha</taxon>
        <taxon>Ephydroidea</taxon>
        <taxon>Drosophilidae</taxon>
        <taxon>Drosophila</taxon>
    </lineage>
</organism>
<dbReference type="FunFam" id="3.10.120.10:FF:000020">
    <property type="entry name" value="Cytochrome b5-related protein"/>
    <property type="match status" value="1"/>
</dbReference>
<keyword evidence="6" id="KW-0812">Transmembrane</keyword>
<comment type="function">
    <text evidence="4">May play a role in muscle cell metabolism.</text>
</comment>
<reference evidence="8 9" key="1">
    <citation type="journal article" date="2019" name="J. Hered.">
        <title>An Improved Genome Assembly for Drosophila navojoa, the Basal Species in the mojavensis Cluster.</title>
        <authorList>
            <person name="Vanderlinde T."/>
            <person name="Dupim E.G."/>
            <person name="Nazario-Yepiz N.O."/>
            <person name="Carvalho A.B."/>
        </authorList>
    </citation>
    <scope>NUCLEOTIDE SEQUENCE [LARGE SCALE GENOMIC DNA]</scope>
    <source>
        <strain evidence="8">Navoj_Jal97</strain>
        <tissue evidence="8">Whole organism</tissue>
    </source>
</reference>
<feature type="domain" description="Cytochrome b5 heme-binding" evidence="7">
    <location>
        <begin position="40"/>
        <end position="107"/>
    </location>
</feature>
<protein>
    <recommendedName>
        <fullName evidence="5">Cytochrome b5-related protein</fullName>
    </recommendedName>
</protein>
<evidence type="ECO:0000256" key="1">
    <source>
        <dbReference type="ARBA" id="ARBA00022617"/>
    </source>
</evidence>
<proteinExistence type="predicted"/>
<dbReference type="Gene3D" id="3.10.120.10">
    <property type="entry name" value="Cytochrome b5-like heme/steroid binding domain"/>
    <property type="match status" value="1"/>
</dbReference>
<evidence type="ECO:0000259" key="7">
    <source>
        <dbReference type="PROSITE" id="PS50255"/>
    </source>
</evidence>
<gene>
    <name evidence="8" type="ORF">AWZ03_008192</name>
</gene>
<dbReference type="STRING" id="7232.A0A484B995"/>
<dbReference type="GO" id="GO:0006629">
    <property type="term" value="P:lipid metabolic process"/>
    <property type="evidence" value="ECO:0007669"/>
    <property type="project" value="InterPro"/>
</dbReference>
<keyword evidence="9" id="KW-1185">Reference proteome</keyword>
<dbReference type="EMBL" id="LSRL02000078">
    <property type="protein sequence ID" value="TDG45426.1"/>
    <property type="molecule type" value="Genomic_DNA"/>
</dbReference>
<dbReference type="OMA" id="GGAFWIE"/>
<dbReference type="OrthoDB" id="260519at2759"/>
<dbReference type="PANTHER" id="PTHR16740:SF1">
    <property type="entry name" value="CYTOCHROME B5-RELATED PROTEIN-RELATED"/>
    <property type="match status" value="1"/>
</dbReference>
<feature type="transmembrane region" description="Helical" evidence="6">
    <location>
        <begin position="168"/>
        <end position="189"/>
    </location>
</feature>
<dbReference type="PROSITE" id="PS50255">
    <property type="entry name" value="CYTOCHROME_B5_2"/>
    <property type="match status" value="1"/>
</dbReference>
<keyword evidence="6" id="KW-1133">Transmembrane helix</keyword>
<evidence type="ECO:0000256" key="4">
    <source>
        <dbReference type="ARBA" id="ARBA00055674"/>
    </source>
</evidence>
<comment type="caution">
    <text evidence="8">The sequence shown here is derived from an EMBL/GenBank/DDBJ whole genome shotgun (WGS) entry which is preliminary data.</text>
</comment>
<evidence type="ECO:0000313" key="9">
    <source>
        <dbReference type="Proteomes" id="UP000295192"/>
    </source>
</evidence>
<dbReference type="SMART" id="SM01117">
    <property type="entry name" value="Cyt-b5"/>
    <property type="match status" value="1"/>
</dbReference>
<evidence type="ECO:0000313" key="8">
    <source>
        <dbReference type="EMBL" id="TDG45426.1"/>
    </source>
</evidence>
<dbReference type="PANTHER" id="PTHR16740">
    <property type="entry name" value="CYTOCHROME B5-RELATED PROTEIN-RELATED"/>
    <property type="match status" value="1"/>
</dbReference>
<dbReference type="InterPro" id="IPR001199">
    <property type="entry name" value="Cyt_B5-like_heme/steroid-bd"/>
</dbReference>
<dbReference type="Proteomes" id="UP000295192">
    <property type="component" value="Unassembled WGS sequence"/>
</dbReference>
<dbReference type="InterPro" id="IPR005804">
    <property type="entry name" value="FA_desaturase_dom"/>
</dbReference>
<dbReference type="Pfam" id="PF00487">
    <property type="entry name" value="FA_desaturase"/>
    <property type="match status" value="1"/>
</dbReference>
<evidence type="ECO:0000256" key="5">
    <source>
        <dbReference type="ARBA" id="ARBA00073492"/>
    </source>
</evidence>
<evidence type="ECO:0000256" key="6">
    <source>
        <dbReference type="SAM" id="Phobius"/>
    </source>
</evidence>
<dbReference type="SUPFAM" id="SSF55856">
    <property type="entry name" value="Cytochrome b5-like heme/steroid binding domain"/>
    <property type="match status" value="1"/>
</dbReference>
<keyword evidence="1" id="KW-0349">Heme</keyword>
<evidence type="ECO:0000256" key="3">
    <source>
        <dbReference type="ARBA" id="ARBA00023004"/>
    </source>
</evidence>
<sequence length="443" mass="51811">MAPNQKLAELEAWRVSGITRTYPSYRREWPISEESWLEGKHSDDAAEGLWRIRDKLYDLTDFAGRHPGGAFWIERTKGTDITEPFESHHIEEHAERMLSKFEVRSAAQPRNYKFTLEEKSFYLTLKRRVREKLRQLNYRPSHKTDLLHTGILISVLLFSWAGTALNSLPLRAVAGLSLCWLSTSAHNYFHQRDNWRMYSFNLLLLNCNSWRISHALSHHIYPNSLHDLEMSLFEPFLCWVPSRHYASRVQRVISVLISPFIYTVMSLVQFTERLVYSLLKRNVMYWHDLLGFTLPVFLYASTHADLSSVIVSWLIILGMASFLFGFIGLTAAHHDPRIYHDGDAPRPDRDWGLFQLDTIIDRGDIKWSDLLVLTHFGEHALHHMFPTLDHGVLRQLYPELQQTLREFKSELREMNHWGHIKGQTQQLLRMKTNPIPPGSKKAE</sequence>
<feature type="transmembrane region" description="Helical" evidence="6">
    <location>
        <begin position="252"/>
        <end position="271"/>
    </location>
</feature>
<evidence type="ECO:0000256" key="2">
    <source>
        <dbReference type="ARBA" id="ARBA00022723"/>
    </source>
</evidence>
<keyword evidence="6" id="KW-0472">Membrane</keyword>
<dbReference type="GO" id="GO:0046872">
    <property type="term" value="F:metal ion binding"/>
    <property type="evidence" value="ECO:0007669"/>
    <property type="project" value="UniProtKB-KW"/>
</dbReference>
<name>A0A484B995_DRONA</name>
<accession>A0A484B995</accession>
<dbReference type="AlphaFoldDB" id="A0A484B995"/>
<keyword evidence="3" id="KW-0408">Iron</keyword>
<dbReference type="InterPro" id="IPR036400">
    <property type="entry name" value="Cyt_B5-like_heme/steroid_sf"/>
</dbReference>
<feature type="transmembrane region" description="Helical" evidence="6">
    <location>
        <begin position="144"/>
        <end position="162"/>
    </location>
</feature>